<evidence type="ECO:0000313" key="1">
    <source>
        <dbReference type="EMBL" id="EKE28604.1"/>
    </source>
</evidence>
<sequence length="75" mass="8737">MGRESDHKIVRDREFPKKINKAIEKWDTQHLIKLRRRITTKISRIISAGTLEACNGWNNLVQYIDDAMDVVSANK</sequence>
<comment type="caution">
    <text evidence="1">The sequence shown here is derived from an EMBL/GenBank/DDBJ whole genome shotgun (WGS) entry which is preliminary data.</text>
</comment>
<accession>K2GEF6</accession>
<reference evidence="1" key="1">
    <citation type="journal article" date="2012" name="Science">
        <title>Fermentation, hydrogen, and sulfur metabolism in multiple uncultivated bacterial phyla.</title>
        <authorList>
            <person name="Wrighton K.C."/>
            <person name="Thomas B.C."/>
            <person name="Sharon I."/>
            <person name="Miller C.S."/>
            <person name="Castelle C.J."/>
            <person name="VerBerkmoes N.C."/>
            <person name="Wilkins M.J."/>
            <person name="Hettich R.L."/>
            <person name="Lipton M.S."/>
            <person name="Williams K.H."/>
            <person name="Long P.E."/>
            <person name="Banfield J.F."/>
        </authorList>
    </citation>
    <scope>NUCLEOTIDE SEQUENCE [LARGE SCALE GENOMIC DNA]</scope>
</reference>
<dbReference type="AlphaFoldDB" id="K2GEF6"/>
<gene>
    <name evidence="1" type="ORF">ACD_3C00040G0005</name>
</gene>
<name>K2GEF6_9BACT</name>
<protein>
    <submittedName>
        <fullName evidence="1">Uncharacterized protein</fullName>
    </submittedName>
</protein>
<proteinExistence type="predicted"/>
<dbReference type="EMBL" id="AMFJ01000314">
    <property type="protein sequence ID" value="EKE28604.1"/>
    <property type="molecule type" value="Genomic_DNA"/>
</dbReference>
<organism evidence="1">
    <name type="scientific">uncultured bacterium</name>
    <name type="common">gcode 4</name>
    <dbReference type="NCBI Taxonomy" id="1234023"/>
    <lineage>
        <taxon>Bacteria</taxon>
        <taxon>environmental samples</taxon>
    </lineage>
</organism>